<evidence type="ECO:0000256" key="1">
    <source>
        <dbReference type="SAM" id="MobiDB-lite"/>
    </source>
</evidence>
<dbReference type="WBParaSite" id="ECPE_0000211301-mRNA-1">
    <property type="protein sequence ID" value="ECPE_0000211301-mRNA-1"/>
    <property type="gene ID" value="ECPE_0000211301"/>
</dbReference>
<evidence type="ECO:0000313" key="2">
    <source>
        <dbReference type="EMBL" id="VDP65448.1"/>
    </source>
</evidence>
<proteinExistence type="predicted"/>
<sequence>MIAFKMKIFDPKEFSLFAYVDGKEHALDDSFHLADFIDSTFDFQGSQQTLPGRSATSTMNSVRELPNQPTTQILKPAHSYSASSRSGSPTSSSNDSQGQVKRIVRRGSRLGHNTTPWWVLCKKGPGNTVVGPFSSGRVSGVAGGAQTGLGGSSETEMVGPAPNAIDVINSPPLGTGRPLLIFRRASGYFAISDRLLQCLGE</sequence>
<dbReference type="EMBL" id="UZAN01039418">
    <property type="protein sequence ID" value="VDP65448.1"/>
    <property type="molecule type" value="Genomic_DNA"/>
</dbReference>
<feature type="region of interest" description="Disordered" evidence="1">
    <location>
        <begin position="66"/>
        <end position="100"/>
    </location>
</feature>
<protein>
    <submittedName>
        <fullName evidence="4">IRS-type PTB domain-containing protein</fullName>
    </submittedName>
</protein>
<name>A0A183A578_9TREM</name>
<evidence type="ECO:0000313" key="3">
    <source>
        <dbReference type="Proteomes" id="UP000272942"/>
    </source>
</evidence>
<feature type="compositionally biased region" description="Low complexity" evidence="1">
    <location>
        <begin position="79"/>
        <end position="96"/>
    </location>
</feature>
<dbReference type="AlphaFoldDB" id="A0A183A578"/>
<keyword evidence="3" id="KW-1185">Reference proteome</keyword>
<reference evidence="2 3" key="2">
    <citation type="submission" date="2018-11" db="EMBL/GenBank/DDBJ databases">
        <authorList>
            <consortium name="Pathogen Informatics"/>
        </authorList>
    </citation>
    <scope>NUCLEOTIDE SEQUENCE [LARGE SCALE GENOMIC DNA]</scope>
    <source>
        <strain evidence="2 3">Egypt</strain>
    </source>
</reference>
<accession>A0A183A578</accession>
<dbReference type="OrthoDB" id="6277405at2759"/>
<dbReference type="Proteomes" id="UP000272942">
    <property type="component" value="Unassembled WGS sequence"/>
</dbReference>
<evidence type="ECO:0000313" key="4">
    <source>
        <dbReference type="WBParaSite" id="ECPE_0000211301-mRNA-1"/>
    </source>
</evidence>
<organism evidence="4">
    <name type="scientific">Echinostoma caproni</name>
    <dbReference type="NCBI Taxonomy" id="27848"/>
    <lineage>
        <taxon>Eukaryota</taxon>
        <taxon>Metazoa</taxon>
        <taxon>Spiralia</taxon>
        <taxon>Lophotrochozoa</taxon>
        <taxon>Platyhelminthes</taxon>
        <taxon>Trematoda</taxon>
        <taxon>Digenea</taxon>
        <taxon>Plagiorchiida</taxon>
        <taxon>Echinostomata</taxon>
        <taxon>Echinostomatoidea</taxon>
        <taxon>Echinostomatidae</taxon>
        <taxon>Echinostoma</taxon>
    </lineage>
</organism>
<gene>
    <name evidence="2" type="ORF">ECPE_LOCUS2113</name>
</gene>
<reference evidence="4" key="1">
    <citation type="submission" date="2016-06" db="UniProtKB">
        <authorList>
            <consortium name="WormBaseParasite"/>
        </authorList>
    </citation>
    <scope>IDENTIFICATION</scope>
</reference>